<evidence type="ECO:0000256" key="6">
    <source>
        <dbReference type="ARBA" id="ARBA00034125"/>
    </source>
</evidence>
<name>K9B092_9STAP</name>
<evidence type="ECO:0000256" key="2">
    <source>
        <dbReference type="ARBA" id="ARBA00022475"/>
    </source>
</evidence>
<feature type="transmembrane region" description="Helical" evidence="7">
    <location>
        <begin position="230"/>
        <end position="250"/>
    </location>
</feature>
<comment type="similarity">
    <text evidence="6">Belongs to the ThrE exporter (TC 2.A.79) family.</text>
</comment>
<gene>
    <name evidence="9" type="ORF">C273_05957</name>
</gene>
<dbReference type="InterPro" id="IPR050539">
    <property type="entry name" value="ThrE_Dicarb/AminoAcid_Exp"/>
</dbReference>
<comment type="subcellular location">
    <subcellularLocation>
        <location evidence="1">Cell membrane</location>
        <topology evidence="1">Multi-pass membrane protein</topology>
    </subcellularLocation>
</comment>
<dbReference type="GO" id="GO:0015744">
    <property type="term" value="P:succinate transport"/>
    <property type="evidence" value="ECO:0007669"/>
    <property type="project" value="TreeGrafter"/>
</dbReference>
<dbReference type="InterPro" id="IPR010619">
    <property type="entry name" value="ThrE-like_N"/>
</dbReference>
<evidence type="ECO:0000256" key="1">
    <source>
        <dbReference type="ARBA" id="ARBA00004651"/>
    </source>
</evidence>
<keyword evidence="10" id="KW-1185">Reference proteome</keyword>
<evidence type="ECO:0000256" key="7">
    <source>
        <dbReference type="SAM" id="Phobius"/>
    </source>
</evidence>
<dbReference type="EMBL" id="AMSQ01000007">
    <property type="protein sequence ID" value="EKU48227.1"/>
    <property type="molecule type" value="Genomic_DNA"/>
</dbReference>
<sequence>MSEIQFSKKDVANTILLAGRILLQSGAETSRVEDTMFRMARSLGYKECQGYVINFLIHFTLDEDTKHKIVRIDQNSTNLFKIYQVNEISRKLVAGHISIQEADRMLRAMNTTLFDYPLWCKSLSAGIISFCFLYLQGGDFINVFTAVIAGIIGFIIVEMMKMKHTSLFIPELIGSMIVGSLSVLGHKLAPETQIGAIVIAGVMPIVPGVLITTAIQDLFGRHMLLFTAKFLEALVTSFAIGTGIAISLLIN</sequence>
<evidence type="ECO:0000256" key="4">
    <source>
        <dbReference type="ARBA" id="ARBA00022989"/>
    </source>
</evidence>
<dbReference type="RefSeq" id="WP_009383362.1">
    <property type="nucleotide sequence ID" value="NZ_AMSQ01000007.1"/>
</dbReference>
<dbReference type="PANTHER" id="PTHR34390">
    <property type="entry name" value="UPF0442 PROTEIN YJJB-RELATED"/>
    <property type="match status" value="1"/>
</dbReference>
<dbReference type="eggNOG" id="COG2966">
    <property type="taxonomic scope" value="Bacteria"/>
</dbReference>
<keyword evidence="2" id="KW-1003">Cell membrane</keyword>
<keyword evidence="3 7" id="KW-0812">Transmembrane</keyword>
<dbReference type="AlphaFoldDB" id="K9B092"/>
<evidence type="ECO:0000313" key="9">
    <source>
        <dbReference type="EMBL" id="EKU48227.1"/>
    </source>
</evidence>
<dbReference type="PATRIC" id="fig|1229783.3.peg.1206"/>
<protein>
    <recommendedName>
        <fullName evidence="8">Threonine/serine exporter-like N-terminal domain-containing protein</fullName>
    </recommendedName>
</protein>
<reference evidence="9 10" key="1">
    <citation type="journal article" date="2013" name="Genome Announc.">
        <title>Genome Sequence of Staphylococcus massiliensis Strain S46, Isolated from the Surface of Healthy Human Skin.</title>
        <authorList>
            <person name="Srivastav R."/>
            <person name="Singh A."/>
            <person name="Jangir P.K."/>
            <person name="Kumari C."/>
            <person name="Muduli S."/>
            <person name="Sharma R."/>
        </authorList>
    </citation>
    <scope>NUCLEOTIDE SEQUENCE [LARGE SCALE GENOMIC DNA]</scope>
    <source>
        <strain evidence="9 10">S46</strain>
    </source>
</reference>
<dbReference type="Proteomes" id="UP000009885">
    <property type="component" value="Unassembled WGS sequence"/>
</dbReference>
<feature type="transmembrane region" description="Helical" evidence="7">
    <location>
        <begin position="194"/>
        <end position="218"/>
    </location>
</feature>
<comment type="caution">
    <text evidence="9">The sequence shown here is derived from an EMBL/GenBank/DDBJ whole genome shotgun (WGS) entry which is preliminary data.</text>
</comment>
<dbReference type="STRING" id="1229783.C273_05957"/>
<keyword evidence="5 7" id="KW-0472">Membrane</keyword>
<feature type="transmembrane region" description="Helical" evidence="7">
    <location>
        <begin position="141"/>
        <end position="160"/>
    </location>
</feature>
<evidence type="ECO:0000256" key="3">
    <source>
        <dbReference type="ARBA" id="ARBA00022692"/>
    </source>
</evidence>
<accession>K9B092</accession>
<evidence type="ECO:0000313" key="10">
    <source>
        <dbReference type="Proteomes" id="UP000009885"/>
    </source>
</evidence>
<dbReference type="PANTHER" id="PTHR34390:SF2">
    <property type="entry name" value="SUCCINATE TRANSPORTER SUBUNIT YJJP-RELATED"/>
    <property type="match status" value="1"/>
</dbReference>
<dbReference type="Pfam" id="PF06738">
    <property type="entry name" value="ThrE"/>
    <property type="match status" value="1"/>
</dbReference>
<dbReference type="GO" id="GO:0022857">
    <property type="term" value="F:transmembrane transporter activity"/>
    <property type="evidence" value="ECO:0007669"/>
    <property type="project" value="InterPro"/>
</dbReference>
<proteinExistence type="inferred from homology"/>
<feature type="transmembrane region" description="Helical" evidence="7">
    <location>
        <begin position="113"/>
        <end position="135"/>
    </location>
</feature>
<feature type="domain" description="Threonine/serine exporter-like N-terminal" evidence="8">
    <location>
        <begin position="14"/>
        <end position="249"/>
    </location>
</feature>
<feature type="transmembrane region" description="Helical" evidence="7">
    <location>
        <begin position="167"/>
        <end position="188"/>
    </location>
</feature>
<dbReference type="GO" id="GO:0005886">
    <property type="term" value="C:plasma membrane"/>
    <property type="evidence" value="ECO:0007669"/>
    <property type="project" value="UniProtKB-SubCell"/>
</dbReference>
<dbReference type="OrthoDB" id="9813917at2"/>
<evidence type="ECO:0000259" key="8">
    <source>
        <dbReference type="Pfam" id="PF06738"/>
    </source>
</evidence>
<organism evidence="9 10">
    <name type="scientific">Staphylococcus massiliensis S46</name>
    <dbReference type="NCBI Taxonomy" id="1229783"/>
    <lineage>
        <taxon>Bacteria</taxon>
        <taxon>Bacillati</taxon>
        <taxon>Bacillota</taxon>
        <taxon>Bacilli</taxon>
        <taxon>Bacillales</taxon>
        <taxon>Staphylococcaceae</taxon>
        <taxon>Staphylococcus</taxon>
    </lineage>
</organism>
<evidence type="ECO:0000256" key="5">
    <source>
        <dbReference type="ARBA" id="ARBA00023136"/>
    </source>
</evidence>
<keyword evidence="4 7" id="KW-1133">Transmembrane helix</keyword>